<keyword evidence="1" id="KW-0479">Metal-binding</keyword>
<evidence type="ECO:0000259" key="5">
    <source>
        <dbReference type="Pfam" id="PF01258"/>
    </source>
</evidence>
<dbReference type="GO" id="GO:0008270">
    <property type="term" value="F:zinc ion binding"/>
    <property type="evidence" value="ECO:0007669"/>
    <property type="project" value="UniProtKB-KW"/>
</dbReference>
<organism evidence="6 7">
    <name type="scientific">Tritonibacter multivorans</name>
    <dbReference type="NCBI Taxonomy" id="928856"/>
    <lineage>
        <taxon>Bacteria</taxon>
        <taxon>Pseudomonadati</taxon>
        <taxon>Pseudomonadota</taxon>
        <taxon>Alphaproteobacteria</taxon>
        <taxon>Rhodobacterales</taxon>
        <taxon>Paracoccaceae</taxon>
        <taxon>Tritonibacter</taxon>
    </lineage>
</organism>
<evidence type="ECO:0000313" key="7">
    <source>
        <dbReference type="Proteomes" id="UP000052022"/>
    </source>
</evidence>
<dbReference type="RefSeq" id="WP_235811402.1">
    <property type="nucleotide sequence ID" value="NZ_CYSD01000015.1"/>
</dbReference>
<sequence length="69" mass="7567">MLDFSVQKELLETRLAMIAPKGAEATALTKALHRLNEGEYGYCRICGADIPEAQLRAQPENPFCPSCNA</sequence>
<keyword evidence="2" id="KW-0863">Zinc-finger</keyword>
<evidence type="ECO:0000313" key="6">
    <source>
        <dbReference type="EMBL" id="CUH76873.1"/>
    </source>
</evidence>
<dbReference type="PROSITE" id="PS51128">
    <property type="entry name" value="ZF_DKSA_2"/>
    <property type="match status" value="1"/>
</dbReference>
<dbReference type="AlphaFoldDB" id="A0A0N7LZ74"/>
<evidence type="ECO:0000256" key="3">
    <source>
        <dbReference type="ARBA" id="ARBA00022833"/>
    </source>
</evidence>
<dbReference type="Proteomes" id="UP000052022">
    <property type="component" value="Unassembled WGS sequence"/>
</dbReference>
<proteinExistence type="predicted"/>
<gene>
    <name evidence="6" type="ORF">TRM7557_01105</name>
</gene>
<protein>
    <submittedName>
        <fullName evidence="6">Regulatory protein, yteA family</fullName>
    </submittedName>
</protein>
<dbReference type="InterPro" id="IPR000962">
    <property type="entry name" value="Znf_DskA_TraR"/>
</dbReference>
<feature type="domain" description="Zinc finger DksA/TraR C4-type" evidence="5">
    <location>
        <begin position="38"/>
        <end position="67"/>
    </location>
</feature>
<keyword evidence="3" id="KW-0862">Zinc</keyword>
<evidence type="ECO:0000256" key="4">
    <source>
        <dbReference type="PROSITE-ProRule" id="PRU00510"/>
    </source>
</evidence>
<evidence type="ECO:0000256" key="1">
    <source>
        <dbReference type="ARBA" id="ARBA00022723"/>
    </source>
</evidence>
<dbReference type="STRING" id="928856.SAMN04488049_106103"/>
<feature type="zinc finger region" description="dksA C4-type" evidence="4">
    <location>
        <begin position="43"/>
        <end position="67"/>
    </location>
</feature>
<keyword evidence="7" id="KW-1185">Reference proteome</keyword>
<reference evidence="6 7" key="1">
    <citation type="submission" date="2015-09" db="EMBL/GenBank/DDBJ databases">
        <authorList>
            <consortium name="Swine Surveillance"/>
        </authorList>
    </citation>
    <scope>NUCLEOTIDE SEQUENCE [LARGE SCALE GENOMIC DNA]</scope>
    <source>
        <strain evidence="6 7">CECT 7557</strain>
    </source>
</reference>
<dbReference type="Pfam" id="PF01258">
    <property type="entry name" value="zf-dskA_traR"/>
    <property type="match status" value="1"/>
</dbReference>
<dbReference type="Gene3D" id="1.20.120.910">
    <property type="entry name" value="DksA, coiled-coil domain"/>
    <property type="match status" value="1"/>
</dbReference>
<evidence type="ECO:0000256" key="2">
    <source>
        <dbReference type="ARBA" id="ARBA00022771"/>
    </source>
</evidence>
<dbReference type="EMBL" id="CYSD01000015">
    <property type="protein sequence ID" value="CUH76873.1"/>
    <property type="molecule type" value="Genomic_DNA"/>
</dbReference>
<accession>A0A0N7LZ74</accession>
<name>A0A0N7LZ74_9RHOB</name>